<feature type="compositionally biased region" description="Low complexity" evidence="2">
    <location>
        <begin position="32"/>
        <end position="74"/>
    </location>
</feature>
<keyword evidence="4" id="KW-1185">Reference proteome</keyword>
<dbReference type="EMBL" id="CP063405">
    <property type="protein sequence ID" value="QSZ29702.1"/>
    <property type="molecule type" value="Genomic_DNA"/>
</dbReference>
<sequence>MSATNNQDKFAPRAPPKLFVPRKKEPASTFSLSDQLKQKQAAKSSPQSSSQPFQFAAADSKIDGSGSKSAGGAANTFQFQGPSHLPTFPTSASKVFPDLDHQQQLKDLHMEINEGLAERKQLKRDNAIQQRKVAELTEALRIETDKKEVAVATQKTLLETLTEANDELEKVNEGADKASEDAAKYKREGSSYKALNKSLAGSVEDKKATIKALEGELAASRALNTAQRERIELLTREGQEIMNDRDGKNSELASLRAEIQVAEPEVLRLRKVATQVSEAEMAYGTLVSQLKNTELEFARVVGAKDLELEQVKLELQQATVALSAPTTVDDSPVVEDLRAQISQLEGLNANRAAASQREIANLSASLAAHQSQLSSLNDSYSAMVDDKDLALKEAKEQADGTIATLGARLSIAEEDALTRDAEIDSLGKRLRTVQDSSLEIAAELRALISRLREEASSSDEAARGADIKAAMTVQKLAEKEEELAAEQAAHEDTKGALSKLKADVSFRARLMKQAAAAAAAAVPAVNREPEVMEQRPSAVAPREEVRAVRYPLRLLQRDQFDDVFEEYSRREFRRSAMVLSVSSIDVQETEPVSPEPLAIPAASFNVSAGTQTTVVPASVVEVENYLAITQGTNEEVPVAVVSTPTRSSRFSWLSWSNMILFGLVACILAGFFSNPVIPSVSPIAGLIDAPSGRGFSAASVYTTDTPAPTILSYVEAYTYTTASSVEVPTSTSVAAVPRRDYLPQVFYSFRMPGFGHSFVFHAVEYWKRFESTVRHRLAGLFARSG</sequence>
<proteinExistence type="predicted"/>
<feature type="coiled-coil region" evidence="1">
    <location>
        <begin position="352"/>
        <end position="379"/>
    </location>
</feature>
<evidence type="ECO:0000256" key="1">
    <source>
        <dbReference type="SAM" id="Coils"/>
    </source>
</evidence>
<gene>
    <name evidence="3" type="ORF">DSL72_004219</name>
</gene>
<keyword evidence="1" id="KW-0175">Coiled coil</keyword>
<feature type="region of interest" description="Disordered" evidence="2">
    <location>
        <begin position="1"/>
        <end position="93"/>
    </location>
</feature>
<dbReference type="AlphaFoldDB" id="A0A8A3NYQ5"/>
<protein>
    <submittedName>
        <fullName evidence="3">Uncharacterized protein</fullName>
    </submittedName>
</protein>
<dbReference type="OrthoDB" id="10675538at2759"/>
<organism evidence="3 4">
    <name type="scientific">Monilinia vaccinii-corymbosi</name>
    <dbReference type="NCBI Taxonomy" id="61207"/>
    <lineage>
        <taxon>Eukaryota</taxon>
        <taxon>Fungi</taxon>
        <taxon>Dikarya</taxon>
        <taxon>Ascomycota</taxon>
        <taxon>Pezizomycotina</taxon>
        <taxon>Leotiomycetes</taxon>
        <taxon>Helotiales</taxon>
        <taxon>Sclerotiniaceae</taxon>
        <taxon>Monilinia</taxon>
    </lineage>
</organism>
<evidence type="ECO:0000313" key="3">
    <source>
        <dbReference type="EMBL" id="QSZ29702.1"/>
    </source>
</evidence>
<dbReference type="Proteomes" id="UP000672032">
    <property type="component" value="Chromosome 1"/>
</dbReference>
<feature type="coiled-coil region" evidence="1">
    <location>
        <begin position="441"/>
        <end position="496"/>
    </location>
</feature>
<feature type="coiled-coil region" evidence="1">
    <location>
        <begin position="105"/>
        <end position="223"/>
    </location>
</feature>
<reference evidence="3" key="1">
    <citation type="submission" date="2020-10" db="EMBL/GenBank/DDBJ databases">
        <title>Genome Sequence of Monilinia vaccinii-corymbosi Sheds Light on Mummy Berry Disease Infection of Blueberry and Mating Type.</title>
        <authorList>
            <person name="Yow A.G."/>
            <person name="Zhang Y."/>
            <person name="Bansal K."/>
            <person name="Eacker S.M."/>
            <person name="Sullivan S."/>
            <person name="Liachko I."/>
            <person name="Cubeta M.A."/>
            <person name="Rollins J.A."/>
            <person name="Ashrafi H."/>
        </authorList>
    </citation>
    <scope>NUCLEOTIDE SEQUENCE</scope>
    <source>
        <strain evidence="3">RL-1</strain>
    </source>
</reference>
<evidence type="ECO:0000256" key="2">
    <source>
        <dbReference type="SAM" id="MobiDB-lite"/>
    </source>
</evidence>
<evidence type="ECO:0000313" key="4">
    <source>
        <dbReference type="Proteomes" id="UP000672032"/>
    </source>
</evidence>
<name>A0A8A3NYQ5_9HELO</name>
<accession>A0A8A3NYQ5</accession>